<sequence length="82" mass="9156">MHPVDPSLRGRLERRIGLLRDRYAGAMWQRVMHRDLAAHSLALAAQQVLSNRSRLMTTKSSSSPNSTDVLSIMLVASLLLTE</sequence>
<keyword evidence="2" id="KW-1185">Reference proteome</keyword>
<reference evidence="1 2" key="1">
    <citation type="journal article" date="2013" name="ISME J.">
        <title>A metabolic model for members of the genus Tetrasphaera involved in enhanced biological phosphorus removal.</title>
        <authorList>
            <person name="Kristiansen R."/>
            <person name="Nguyen H.T.T."/>
            <person name="Saunders A.M."/>
            <person name="Nielsen J.L."/>
            <person name="Wimmer R."/>
            <person name="Le V.Q."/>
            <person name="McIlroy S.J."/>
            <person name="Petrovski S."/>
            <person name="Seviour R.J."/>
            <person name="Calteau A."/>
            <person name="Nielsen K.L."/>
            <person name="Nielsen P.H."/>
        </authorList>
    </citation>
    <scope>NUCLEOTIDE SEQUENCE [LARGE SCALE GENOMIC DNA]</scope>
    <source>
        <strain evidence="1 2">Lp2</strain>
    </source>
</reference>
<accession>N0E0D2</accession>
<dbReference type="HOGENOM" id="CLU_2557149_0_0_11"/>
<name>N0E0D2_9MICO</name>
<gene>
    <name evidence="1" type="ORF">BN10_1350003</name>
</gene>
<evidence type="ECO:0000313" key="1">
    <source>
        <dbReference type="EMBL" id="CCH69135.1"/>
    </source>
</evidence>
<evidence type="ECO:0000313" key="2">
    <source>
        <dbReference type="Proteomes" id="UP000013167"/>
    </source>
</evidence>
<comment type="caution">
    <text evidence="1">The sequence shown here is derived from an EMBL/GenBank/DDBJ whole genome shotgun (WGS) entry which is preliminary data.</text>
</comment>
<proteinExistence type="predicted"/>
<organism evidence="1 2">
    <name type="scientific">Phycicoccus elongatus Lp2</name>
    <dbReference type="NCBI Taxonomy" id="1193181"/>
    <lineage>
        <taxon>Bacteria</taxon>
        <taxon>Bacillati</taxon>
        <taxon>Actinomycetota</taxon>
        <taxon>Actinomycetes</taxon>
        <taxon>Micrococcales</taxon>
        <taxon>Intrasporangiaceae</taxon>
        <taxon>Phycicoccus</taxon>
    </lineage>
</organism>
<protein>
    <submittedName>
        <fullName evidence="1">Uncharacterized protein</fullName>
    </submittedName>
</protein>
<dbReference type="AlphaFoldDB" id="N0E0D2"/>
<dbReference type="Proteomes" id="UP000013167">
    <property type="component" value="Unassembled WGS sequence"/>
</dbReference>
<dbReference type="EMBL" id="CAIZ01000041">
    <property type="protein sequence ID" value="CCH69135.1"/>
    <property type="molecule type" value="Genomic_DNA"/>
</dbReference>